<evidence type="ECO:0000313" key="2">
    <source>
        <dbReference type="EMBL" id="QCD90062.1"/>
    </source>
</evidence>
<keyword evidence="3" id="KW-1185">Reference proteome</keyword>
<reference evidence="2 3" key="1">
    <citation type="submission" date="2019-04" db="EMBL/GenBank/DDBJ databases">
        <title>An improved genome assembly and genetic linkage map for asparagus bean, Vigna unguiculata ssp. sesquipedialis.</title>
        <authorList>
            <person name="Xia Q."/>
            <person name="Zhang R."/>
            <person name="Dong Y."/>
        </authorList>
    </citation>
    <scope>NUCLEOTIDE SEQUENCE [LARGE SCALE GENOMIC DNA]</scope>
    <source>
        <tissue evidence="2">Leaf</tissue>
    </source>
</reference>
<keyword evidence="1" id="KW-1133">Transmembrane helix</keyword>
<dbReference type="EMBL" id="CP039348">
    <property type="protein sequence ID" value="QCD90062.1"/>
    <property type="molecule type" value="Genomic_DNA"/>
</dbReference>
<evidence type="ECO:0000313" key="3">
    <source>
        <dbReference type="Proteomes" id="UP000501690"/>
    </source>
</evidence>
<dbReference type="AlphaFoldDB" id="A0A4D6LML8"/>
<accession>A0A4D6LML8</accession>
<proteinExistence type="predicted"/>
<gene>
    <name evidence="2" type="ORF">DEO72_LG4g1014</name>
</gene>
<keyword evidence="1" id="KW-0472">Membrane</keyword>
<keyword evidence="1" id="KW-0812">Transmembrane</keyword>
<feature type="transmembrane region" description="Helical" evidence="1">
    <location>
        <begin position="6"/>
        <end position="28"/>
    </location>
</feature>
<evidence type="ECO:0000256" key="1">
    <source>
        <dbReference type="SAM" id="Phobius"/>
    </source>
</evidence>
<name>A0A4D6LML8_VIGUN</name>
<protein>
    <submittedName>
        <fullName evidence="2">Uncharacterized protein</fullName>
    </submittedName>
</protein>
<dbReference type="Proteomes" id="UP000501690">
    <property type="component" value="Linkage Group LG4"/>
</dbReference>
<organism evidence="2 3">
    <name type="scientific">Vigna unguiculata</name>
    <name type="common">Cowpea</name>
    <dbReference type="NCBI Taxonomy" id="3917"/>
    <lineage>
        <taxon>Eukaryota</taxon>
        <taxon>Viridiplantae</taxon>
        <taxon>Streptophyta</taxon>
        <taxon>Embryophyta</taxon>
        <taxon>Tracheophyta</taxon>
        <taxon>Spermatophyta</taxon>
        <taxon>Magnoliopsida</taxon>
        <taxon>eudicotyledons</taxon>
        <taxon>Gunneridae</taxon>
        <taxon>Pentapetalae</taxon>
        <taxon>rosids</taxon>
        <taxon>fabids</taxon>
        <taxon>Fabales</taxon>
        <taxon>Fabaceae</taxon>
        <taxon>Papilionoideae</taxon>
        <taxon>50 kb inversion clade</taxon>
        <taxon>NPAAA clade</taxon>
        <taxon>indigoferoid/millettioid clade</taxon>
        <taxon>Phaseoleae</taxon>
        <taxon>Vigna</taxon>
    </lineage>
</organism>
<sequence>MCVMGLWSSIGMVFYTTCGLFLWMCVIYEALGDTLRMEFVVVSLEVWLKTEGKHVAFLELWLEMASLELWLGMTDGHEDSLSCGSDWRVLSV</sequence>